<dbReference type="EMBL" id="CACVBM020001163">
    <property type="protein sequence ID" value="CAA7036400.1"/>
    <property type="molecule type" value="Genomic_DNA"/>
</dbReference>
<evidence type="ECO:0000313" key="2">
    <source>
        <dbReference type="EMBL" id="CAA7036400.1"/>
    </source>
</evidence>
<dbReference type="Proteomes" id="UP000467841">
    <property type="component" value="Unassembled WGS sequence"/>
</dbReference>
<dbReference type="AlphaFoldDB" id="A0A6D2J9E3"/>
<evidence type="ECO:0000259" key="1">
    <source>
        <dbReference type="PROSITE" id="PS50878"/>
    </source>
</evidence>
<protein>
    <recommendedName>
        <fullName evidence="1">Reverse transcriptase domain-containing protein</fullName>
    </recommendedName>
</protein>
<feature type="domain" description="Reverse transcriptase" evidence="1">
    <location>
        <begin position="1"/>
        <end position="106"/>
    </location>
</feature>
<name>A0A6D2J9E3_9BRAS</name>
<gene>
    <name evidence="2" type="ORF">MERR_LOCUS23635</name>
</gene>
<accession>A0A6D2J9E3</accession>
<dbReference type="PROSITE" id="PS50878">
    <property type="entry name" value="RT_POL"/>
    <property type="match status" value="1"/>
</dbReference>
<keyword evidence="3" id="KW-1185">Reference proteome</keyword>
<evidence type="ECO:0000313" key="3">
    <source>
        <dbReference type="Proteomes" id="UP000467841"/>
    </source>
</evidence>
<sequence length="319" mass="36195">MNVLSKLLDKAASVKEIGYHPKCQTIGLTHLSFADDIMVLTDGQIRSVEGIITVFDEFSRMSGLKISMEKSTIFLVGVSETVKLQMSTQFGFESGSFPVRYLGLPLLTKRMSPTDYLPLLEKIRQKITSWKTRPLSFAGRLALINSVLMSLTNFWLSAFKLPSACLKQIEQLCSAFLWSGPSLNPHKAKLSWTEICKPKAEGGLGLRPLKEINMVSCLKMIWVSLPTQQSLQHSRRRIHRAEHLQMIENVITEYRGRVMHGTADIPLWKHSNDVYKPSFSSKKTWVQLREAGPVMDWHKGIWFFSRNTKVLLLCLASNP</sequence>
<dbReference type="Pfam" id="PF00078">
    <property type="entry name" value="RVT_1"/>
    <property type="match status" value="1"/>
</dbReference>
<dbReference type="PANTHER" id="PTHR33116:SF78">
    <property type="entry name" value="OS12G0587133 PROTEIN"/>
    <property type="match status" value="1"/>
</dbReference>
<organism evidence="2 3">
    <name type="scientific">Microthlaspi erraticum</name>
    <dbReference type="NCBI Taxonomy" id="1685480"/>
    <lineage>
        <taxon>Eukaryota</taxon>
        <taxon>Viridiplantae</taxon>
        <taxon>Streptophyta</taxon>
        <taxon>Embryophyta</taxon>
        <taxon>Tracheophyta</taxon>
        <taxon>Spermatophyta</taxon>
        <taxon>Magnoliopsida</taxon>
        <taxon>eudicotyledons</taxon>
        <taxon>Gunneridae</taxon>
        <taxon>Pentapetalae</taxon>
        <taxon>rosids</taxon>
        <taxon>malvids</taxon>
        <taxon>Brassicales</taxon>
        <taxon>Brassicaceae</taxon>
        <taxon>Coluteocarpeae</taxon>
        <taxon>Microthlaspi</taxon>
    </lineage>
</organism>
<comment type="caution">
    <text evidence="2">The sequence shown here is derived from an EMBL/GenBank/DDBJ whole genome shotgun (WGS) entry which is preliminary data.</text>
</comment>
<dbReference type="OrthoDB" id="1111281at2759"/>
<dbReference type="InterPro" id="IPR000477">
    <property type="entry name" value="RT_dom"/>
</dbReference>
<dbReference type="PANTHER" id="PTHR33116">
    <property type="entry name" value="REVERSE TRANSCRIPTASE ZINC-BINDING DOMAIN-CONTAINING PROTEIN-RELATED-RELATED"/>
    <property type="match status" value="1"/>
</dbReference>
<reference evidence="2" key="1">
    <citation type="submission" date="2020-01" db="EMBL/GenBank/DDBJ databases">
        <authorList>
            <person name="Mishra B."/>
        </authorList>
    </citation>
    <scope>NUCLEOTIDE SEQUENCE [LARGE SCALE GENOMIC DNA]</scope>
</reference>
<proteinExistence type="predicted"/>